<dbReference type="Gene3D" id="3.40.630.30">
    <property type="match status" value="1"/>
</dbReference>
<keyword evidence="2" id="KW-0808">Transferase</keyword>
<dbReference type="InterPro" id="IPR016181">
    <property type="entry name" value="Acyl_CoA_acyltransferase"/>
</dbReference>
<name>A0A078L3I5_9GAMM</name>
<keyword evidence="3" id="KW-1185">Reference proteome</keyword>
<dbReference type="EMBL" id="CCSB01000003">
    <property type="protein sequence ID" value="CDZ78503.1"/>
    <property type="molecule type" value="Genomic_DNA"/>
</dbReference>
<dbReference type="eggNOG" id="COG3393">
    <property type="taxonomic scope" value="Bacteria"/>
</dbReference>
<protein>
    <submittedName>
        <fullName evidence="2">Putative acetyltransferase</fullName>
    </submittedName>
</protein>
<proteinExistence type="predicted"/>
<feature type="domain" description="N-acetyltransferase" evidence="1">
    <location>
        <begin position="154"/>
        <end position="286"/>
    </location>
</feature>
<gene>
    <name evidence="2" type="ORF">BN59_02813</name>
</gene>
<dbReference type="Pfam" id="PF00583">
    <property type="entry name" value="Acetyltransf_1"/>
    <property type="match status" value="1"/>
</dbReference>
<evidence type="ECO:0000313" key="3">
    <source>
        <dbReference type="Proteomes" id="UP000044071"/>
    </source>
</evidence>
<accession>A0A078L3I5</accession>
<sequence length="286" mass="32826">MIEIKKLNESHLDELSSYLSHYQETTMFLRSNLFHSGVIYQNRAFHGEYYGAFENSLLNGVLAHYWNGNLMMQAENLSLLETLVNDFEHNRTRPIAGILGEESQASFVIEKLALESSLFAVNYQEKLFLLNLEKMLRPKAIETYNCSIKTIQDCEVDTMKEWLIAYQIEALGQEESDLGLEESILNEIQDKQLNENRWVLFVDNTPVSLCGFNASLPDIVQIGPVYTPYPLRNKGFARIAVYLCLQEAMKKEVKRAILFTNDNSAIQAYKALGFQEIGKYRLALLK</sequence>
<dbReference type="RefSeq" id="WP_044011641.1">
    <property type="nucleotide sequence ID" value="NZ_CCVW01000003.1"/>
</dbReference>
<evidence type="ECO:0000259" key="1">
    <source>
        <dbReference type="PROSITE" id="PS51186"/>
    </source>
</evidence>
<dbReference type="InterPro" id="IPR000182">
    <property type="entry name" value="GNAT_dom"/>
</dbReference>
<dbReference type="SUPFAM" id="SSF55729">
    <property type="entry name" value="Acyl-CoA N-acyltransferases (Nat)"/>
    <property type="match status" value="1"/>
</dbReference>
<dbReference type="GO" id="GO:0016747">
    <property type="term" value="F:acyltransferase activity, transferring groups other than amino-acyl groups"/>
    <property type="evidence" value="ECO:0007669"/>
    <property type="project" value="InterPro"/>
</dbReference>
<dbReference type="AlphaFoldDB" id="A0A078L3I5"/>
<organism evidence="2 3">
    <name type="scientific">Legionella massiliensis</name>
    <dbReference type="NCBI Taxonomy" id="1034943"/>
    <lineage>
        <taxon>Bacteria</taxon>
        <taxon>Pseudomonadati</taxon>
        <taxon>Pseudomonadota</taxon>
        <taxon>Gammaproteobacteria</taxon>
        <taxon>Legionellales</taxon>
        <taxon>Legionellaceae</taxon>
        <taxon>Legionella</taxon>
    </lineage>
</organism>
<dbReference type="OrthoDB" id="7365268at2"/>
<dbReference type="Proteomes" id="UP000044071">
    <property type="component" value="Unassembled WGS sequence"/>
</dbReference>
<reference evidence="2 3" key="1">
    <citation type="submission" date="2014-06" db="EMBL/GenBank/DDBJ databases">
        <authorList>
            <person name="Urmite Genomes Urmite Genomes"/>
        </authorList>
    </citation>
    <scope>NUCLEOTIDE SEQUENCE [LARGE SCALE GENOMIC DNA]</scope>
</reference>
<dbReference type="STRING" id="1034943.BN59_02813"/>
<dbReference type="PROSITE" id="PS51186">
    <property type="entry name" value="GNAT"/>
    <property type="match status" value="1"/>
</dbReference>
<evidence type="ECO:0000313" key="2">
    <source>
        <dbReference type="EMBL" id="CDZ78503.1"/>
    </source>
</evidence>